<dbReference type="Gene3D" id="1.10.290.10">
    <property type="entry name" value="Topoisomerase I, domain 4"/>
    <property type="match status" value="1"/>
</dbReference>
<reference evidence="14" key="1">
    <citation type="journal article" date="2015" name="Nature">
        <title>Complex archaea that bridge the gap between prokaryotes and eukaryotes.</title>
        <authorList>
            <person name="Spang A."/>
            <person name="Saw J.H."/>
            <person name="Jorgensen S.L."/>
            <person name="Zaremba-Niedzwiedzka K."/>
            <person name="Martijn J."/>
            <person name="Lind A.E."/>
            <person name="van Eijk R."/>
            <person name="Schleper C."/>
            <person name="Guy L."/>
            <person name="Ettema T.J."/>
        </authorList>
    </citation>
    <scope>NUCLEOTIDE SEQUENCE</scope>
</reference>
<dbReference type="Pfam" id="PF01751">
    <property type="entry name" value="Toprim"/>
    <property type="match status" value="1"/>
</dbReference>
<dbReference type="Gene3D" id="3.40.50.140">
    <property type="match status" value="1"/>
</dbReference>
<gene>
    <name evidence="14" type="ORF">LCGC14_1497110</name>
</gene>
<evidence type="ECO:0000256" key="7">
    <source>
        <dbReference type="ARBA" id="ARBA00022842"/>
    </source>
</evidence>
<evidence type="ECO:0000256" key="11">
    <source>
        <dbReference type="SAM" id="MobiDB-lite"/>
    </source>
</evidence>
<dbReference type="InterPro" id="IPR003602">
    <property type="entry name" value="Topo_IA_DNA-bd_dom"/>
</dbReference>
<feature type="compositionally biased region" description="Basic and acidic residues" evidence="11">
    <location>
        <begin position="355"/>
        <end position="367"/>
    </location>
</feature>
<organism evidence="14">
    <name type="scientific">marine sediment metagenome</name>
    <dbReference type="NCBI Taxonomy" id="412755"/>
    <lineage>
        <taxon>unclassified sequences</taxon>
        <taxon>metagenomes</taxon>
        <taxon>ecological metagenomes</taxon>
    </lineage>
</organism>
<comment type="cofactor">
    <cofactor evidence="2">
        <name>Mg(2+)</name>
        <dbReference type="ChEBI" id="CHEBI:18420"/>
    </cofactor>
</comment>
<dbReference type="GO" id="GO:0006265">
    <property type="term" value="P:DNA topological change"/>
    <property type="evidence" value="ECO:0007669"/>
    <property type="project" value="InterPro"/>
</dbReference>
<dbReference type="PROSITE" id="PS50880">
    <property type="entry name" value="TOPRIM"/>
    <property type="match status" value="1"/>
</dbReference>
<name>A0A0F9J5R3_9ZZZZ</name>
<dbReference type="InterPro" id="IPR006171">
    <property type="entry name" value="TOPRIM_dom"/>
</dbReference>
<dbReference type="SMART" id="SM00436">
    <property type="entry name" value="TOP1Bc"/>
    <property type="match status" value="1"/>
</dbReference>
<feature type="domain" description="Toprim" evidence="12">
    <location>
        <begin position="2"/>
        <end position="138"/>
    </location>
</feature>
<keyword evidence="9" id="KW-0238">DNA-binding</keyword>
<evidence type="ECO:0000256" key="5">
    <source>
        <dbReference type="ARBA" id="ARBA00022723"/>
    </source>
</evidence>
<feature type="domain" description="Topo IA-type catalytic" evidence="13">
    <location>
        <begin position="156"/>
        <end position="567"/>
    </location>
</feature>
<dbReference type="CDD" id="cd03362">
    <property type="entry name" value="TOPRIM_TopoIA_TopoIII"/>
    <property type="match status" value="1"/>
</dbReference>
<keyword evidence="8" id="KW-0799">Topoisomerase</keyword>
<dbReference type="EC" id="5.6.2.1" evidence="4"/>
<dbReference type="FunFam" id="1.10.290.10:FF:000003">
    <property type="entry name" value="DNA topoisomerase"/>
    <property type="match status" value="1"/>
</dbReference>
<dbReference type="InterPro" id="IPR034144">
    <property type="entry name" value="TOPRIM_TopoIII"/>
</dbReference>
<dbReference type="NCBIfam" id="TIGR01057">
    <property type="entry name" value="topA_arch"/>
    <property type="match status" value="1"/>
</dbReference>
<dbReference type="GO" id="GO:0003917">
    <property type="term" value="F:DNA topoisomerase type I (single strand cut, ATP-independent) activity"/>
    <property type="evidence" value="ECO:0007669"/>
    <property type="project" value="UniProtKB-EC"/>
</dbReference>
<dbReference type="SMART" id="SM00493">
    <property type="entry name" value="TOPRIM"/>
    <property type="match status" value="1"/>
</dbReference>
<keyword evidence="7" id="KW-0460">Magnesium</keyword>
<dbReference type="GO" id="GO:0006310">
    <property type="term" value="P:DNA recombination"/>
    <property type="evidence" value="ECO:0007669"/>
    <property type="project" value="TreeGrafter"/>
</dbReference>
<dbReference type="InterPro" id="IPR005739">
    <property type="entry name" value="TopoI_arch"/>
</dbReference>
<dbReference type="GO" id="GO:0006281">
    <property type="term" value="P:DNA repair"/>
    <property type="evidence" value="ECO:0007669"/>
    <property type="project" value="TreeGrafter"/>
</dbReference>
<comment type="caution">
    <text evidence="14">The sequence shown here is derived from an EMBL/GenBank/DDBJ whole genome shotgun (WGS) entry which is preliminary data.</text>
</comment>
<dbReference type="PROSITE" id="PS52039">
    <property type="entry name" value="TOPO_IA_2"/>
    <property type="match status" value="1"/>
</dbReference>
<keyword evidence="5" id="KW-0479">Metal-binding</keyword>
<dbReference type="GO" id="GO:0003677">
    <property type="term" value="F:DNA binding"/>
    <property type="evidence" value="ECO:0007669"/>
    <property type="project" value="UniProtKB-KW"/>
</dbReference>
<dbReference type="CDD" id="cd00186">
    <property type="entry name" value="TOP1Ac"/>
    <property type="match status" value="1"/>
</dbReference>
<feature type="region of interest" description="Disordered" evidence="11">
    <location>
        <begin position="355"/>
        <end position="375"/>
    </location>
</feature>
<evidence type="ECO:0000256" key="9">
    <source>
        <dbReference type="ARBA" id="ARBA00023125"/>
    </source>
</evidence>
<dbReference type="SUPFAM" id="SSF56712">
    <property type="entry name" value="Prokaryotic type I DNA topoisomerase"/>
    <property type="match status" value="1"/>
</dbReference>
<dbReference type="InterPro" id="IPR000380">
    <property type="entry name" value="Topo_IA"/>
</dbReference>
<comment type="similarity">
    <text evidence="3">Belongs to the type IA topoisomerase family.</text>
</comment>
<dbReference type="SMART" id="SM00437">
    <property type="entry name" value="TOP1Ac"/>
    <property type="match status" value="1"/>
</dbReference>
<dbReference type="Gene3D" id="1.10.460.10">
    <property type="entry name" value="Topoisomerase I, domain 2"/>
    <property type="match status" value="1"/>
</dbReference>
<evidence type="ECO:0000256" key="4">
    <source>
        <dbReference type="ARBA" id="ARBA00012891"/>
    </source>
</evidence>
<dbReference type="Pfam" id="PF01131">
    <property type="entry name" value="Topoisom_bac"/>
    <property type="match status" value="1"/>
</dbReference>
<evidence type="ECO:0000256" key="6">
    <source>
        <dbReference type="ARBA" id="ARBA00022833"/>
    </source>
</evidence>
<dbReference type="InterPro" id="IPR013497">
    <property type="entry name" value="Topo_IA_cen"/>
</dbReference>
<dbReference type="InterPro" id="IPR028612">
    <property type="entry name" value="Topoisom_1_IA"/>
</dbReference>
<evidence type="ECO:0000256" key="8">
    <source>
        <dbReference type="ARBA" id="ARBA00023029"/>
    </source>
</evidence>
<dbReference type="PRINTS" id="PR00417">
    <property type="entry name" value="PRTPISMRASEI"/>
</dbReference>
<dbReference type="AlphaFoldDB" id="A0A0F9J5R3"/>
<evidence type="ECO:0000313" key="14">
    <source>
        <dbReference type="EMBL" id="KKM64858.1"/>
    </source>
</evidence>
<accession>A0A0F9J5R3</accession>
<dbReference type="InterPro" id="IPR013826">
    <property type="entry name" value="Topo_IA_cen_sub3"/>
</dbReference>
<comment type="catalytic activity">
    <reaction evidence="1">
        <text>ATP-independent breakage of single-stranded DNA, followed by passage and rejoining.</text>
        <dbReference type="EC" id="5.6.2.1"/>
    </reaction>
</comment>
<sequence>MKTLIVSEKNNTAKKIASILAEDGVIEGKSHNIPIYDFKHDGKEVTAIGLKGHVLKVEFPEQFDNWQKVEPIALIDAQIVKKPIQQNLVKALKTQVKSADEVVIATDFDREGEVIGVDALNIAKEVKEGIPAKRARFSSLTKDEINKSFNNLDDLYLDLARAGEARQDIDLIWGAVLTRFVSLATTRLGRQFLSVGRVQSPTLALIADREQERRAFKPTPYWQLSIKLEKDEEKFVASHKKDRFEDENEAKAAKAKLTDEAKVVSTKKTSKKTKPPAPFNTTAFLSAAASIGISPARAMNLAEGLYMDGLTSYPRVDNTVYPETLDFRGILTTLSKAEGFKELAKELLEKKELKPTRGKKLETDHPPIHPTGAADPDSLKPAQYKIYELIARRFMATLADENEIQTTRVDIDCGTEPFFIRGRTVLKPGWLKFYHYSRKKDEEIPDLAEGDMLKRIDTIYERKETTPPPRYSQAKLLTVMEDLGLGTKSTRHAIIQNLFIRSYTHGDPIIPTELGLSMASALKKHAPKVVSSEMTAELEKDMDEIAEGKSKQEKVVDISRKMLGSVMVALTSKKDQISEEIRAGIREDKNLGECPNCKKMLRIIINVVEKEVKEEKSTNYKLPF</sequence>
<evidence type="ECO:0000256" key="2">
    <source>
        <dbReference type="ARBA" id="ARBA00001946"/>
    </source>
</evidence>
<dbReference type="InterPro" id="IPR003601">
    <property type="entry name" value="Topo_IA_2"/>
</dbReference>
<dbReference type="GO" id="GO:0046872">
    <property type="term" value="F:metal ion binding"/>
    <property type="evidence" value="ECO:0007669"/>
    <property type="project" value="UniProtKB-KW"/>
</dbReference>
<dbReference type="InterPro" id="IPR023405">
    <property type="entry name" value="Topo_IA_core_domain"/>
</dbReference>
<dbReference type="PANTHER" id="PTHR11390:SF26">
    <property type="entry name" value="DNA TOPOISOMERASE 1"/>
    <property type="match status" value="1"/>
</dbReference>
<dbReference type="EMBL" id="LAZR01010822">
    <property type="protein sequence ID" value="KKM64858.1"/>
    <property type="molecule type" value="Genomic_DNA"/>
</dbReference>
<dbReference type="HAMAP" id="MF_00952">
    <property type="entry name" value="Topoisom_1_prok"/>
    <property type="match status" value="1"/>
</dbReference>
<dbReference type="PANTHER" id="PTHR11390">
    <property type="entry name" value="PROKARYOTIC DNA TOPOISOMERASE"/>
    <property type="match status" value="1"/>
</dbReference>
<evidence type="ECO:0000259" key="12">
    <source>
        <dbReference type="PROSITE" id="PS50880"/>
    </source>
</evidence>
<dbReference type="NCBIfam" id="NF005555">
    <property type="entry name" value="PRK07220.1"/>
    <property type="match status" value="1"/>
</dbReference>
<protein>
    <recommendedName>
        <fullName evidence="4">DNA topoisomerase</fullName>
        <ecNumber evidence="4">5.6.2.1</ecNumber>
    </recommendedName>
</protein>
<dbReference type="Gene3D" id="2.70.20.10">
    <property type="entry name" value="Topoisomerase I, domain 3"/>
    <property type="match status" value="1"/>
</dbReference>
<keyword evidence="10" id="KW-0413">Isomerase</keyword>
<evidence type="ECO:0000259" key="13">
    <source>
        <dbReference type="PROSITE" id="PS52039"/>
    </source>
</evidence>
<proteinExistence type="inferred from homology"/>
<keyword evidence="6" id="KW-0862">Zinc</keyword>
<feature type="non-terminal residue" evidence="14">
    <location>
        <position position="624"/>
    </location>
</feature>
<dbReference type="InterPro" id="IPR013824">
    <property type="entry name" value="Topo_IA_cen_sub1"/>
</dbReference>
<evidence type="ECO:0000256" key="1">
    <source>
        <dbReference type="ARBA" id="ARBA00000213"/>
    </source>
</evidence>
<evidence type="ECO:0000256" key="10">
    <source>
        <dbReference type="ARBA" id="ARBA00023235"/>
    </source>
</evidence>
<dbReference type="InterPro" id="IPR013825">
    <property type="entry name" value="Topo_IA_cen_sub2"/>
</dbReference>
<evidence type="ECO:0000256" key="3">
    <source>
        <dbReference type="ARBA" id="ARBA00009446"/>
    </source>
</evidence>